<dbReference type="AlphaFoldDB" id="A0A6G3WMX9"/>
<dbReference type="EMBL" id="JAAGMN010001111">
    <property type="protein sequence ID" value="NEE06814.1"/>
    <property type="molecule type" value="Genomic_DNA"/>
</dbReference>
<sequence length="303" mass="32483">MSSVAFETQRAALADVVAIPVTPFAEDGSVARDTHRALLRRLLDGGITTLTPNGNTGEFYALTPEERRLVTELTIDEAGERAVVLVGVGHDVPTAVASARHARELGARMVMVHQPVHPYVSQAGWVDYHRAIAEAVPELGVVPYIRNAQLTGARLAELADACPNVIGVKYAVPDAARFAAFARDAGLERFVWVAGLAEPYAPSYFSAGATGFTSGLVNVAPAVSLNMIEALRSGDYRAAMKVWEQIRRFEELRAANGSADNVTVVKEALASLGLCRRKVRPPSRTLLEDQRAEVAAIAAGWSI</sequence>
<dbReference type="GO" id="GO:0008840">
    <property type="term" value="F:4-hydroxy-tetrahydrodipicolinate synthase activity"/>
    <property type="evidence" value="ECO:0007669"/>
    <property type="project" value="TreeGrafter"/>
</dbReference>
<dbReference type="PANTHER" id="PTHR12128">
    <property type="entry name" value="DIHYDRODIPICOLINATE SYNTHASE"/>
    <property type="match status" value="1"/>
</dbReference>
<evidence type="ECO:0000256" key="3">
    <source>
        <dbReference type="PIRSR" id="PIRSR001365-1"/>
    </source>
</evidence>
<dbReference type="Pfam" id="PF00701">
    <property type="entry name" value="DHDPS"/>
    <property type="match status" value="1"/>
</dbReference>
<keyword evidence="1 2" id="KW-0456">Lyase</keyword>
<proteinExistence type="inferred from homology"/>
<feature type="active site" description="Proton donor/acceptor" evidence="3">
    <location>
        <position position="144"/>
    </location>
</feature>
<evidence type="ECO:0000313" key="5">
    <source>
        <dbReference type="EMBL" id="NEE06814.1"/>
    </source>
</evidence>
<dbReference type="SUPFAM" id="SSF51569">
    <property type="entry name" value="Aldolase"/>
    <property type="match status" value="1"/>
</dbReference>
<dbReference type="InterPro" id="IPR013785">
    <property type="entry name" value="Aldolase_TIM"/>
</dbReference>
<evidence type="ECO:0000256" key="2">
    <source>
        <dbReference type="PIRNR" id="PIRNR001365"/>
    </source>
</evidence>
<feature type="binding site" evidence="4">
    <location>
        <position position="56"/>
    </location>
    <ligand>
        <name>pyruvate</name>
        <dbReference type="ChEBI" id="CHEBI:15361"/>
    </ligand>
</feature>
<organism evidence="5">
    <name type="scientific">Streptomyces sp. SID7499</name>
    <dbReference type="NCBI Taxonomy" id="2706086"/>
    <lineage>
        <taxon>Bacteria</taxon>
        <taxon>Bacillati</taxon>
        <taxon>Actinomycetota</taxon>
        <taxon>Actinomycetes</taxon>
        <taxon>Kitasatosporales</taxon>
        <taxon>Streptomycetaceae</taxon>
        <taxon>Streptomyces</taxon>
    </lineage>
</organism>
<accession>A0A6G3WMX9</accession>
<dbReference type="InterPro" id="IPR002220">
    <property type="entry name" value="DapA-like"/>
</dbReference>
<evidence type="ECO:0000256" key="4">
    <source>
        <dbReference type="PIRSR" id="PIRSR001365-2"/>
    </source>
</evidence>
<dbReference type="PANTHER" id="PTHR12128:SF19">
    <property type="entry name" value="5-DEHYDRO-4-DEOXYGLUCARATE DEHYDRATASE 2-RELATED"/>
    <property type="match status" value="1"/>
</dbReference>
<dbReference type="PIRSF" id="PIRSF001365">
    <property type="entry name" value="DHDPS"/>
    <property type="match status" value="1"/>
</dbReference>
<gene>
    <name evidence="5" type="ORF">G3M58_10195</name>
</gene>
<reference evidence="5" key="1">
    <citation type="submission" date="2020-01" db="EMBL/GenBank/DDBJ databases">
        <title>Insect and environment-associated Actinomycetes.</title>
        <authorList>
            <person name="Currrie C."/>
            <person name="Chevrette M."/>
            <person name="Carlson C."/>
            <person name="Stubbendieck R."/>
            <person name="Wendt-Pienkowski E."/>
        </authorList>
    </citation>
    <scope>NUCLEOTIDE SEQUENCE</scope>
    <source>
        <strain evidence="5">SID7499</strain>
    </source>
</reference>
<dbReference type="Gene3D" id="3.20.20.70">
    <property type="entry name" value="Aldolase class I"/>
    <property type="match status" value="1"/>
</dbReference>
<feature type="active site" description="Schiff-base intermediate with substrate" evidence="3">
    <location>
        <position position="169"/>
    </location>
</feature>
<comment type="similarity">
    <text evidence="2">Belongs to the DapA family.</text>
</comment>
<evidence type="ECO:0000256" key="1">
    <source>
        <dbReference type="ARBA" id="ARBA00023239"/>
    </source>
</evidence>
<dbReference type="SMART" id="SM01130">
    <property type="entry name" value="DHDPS"/>
    <property type="match status" value="1"/>
</dbReference>
<name>A0A6G3WMX9_9ACTN</name>
<protein>
    <submittedName>
        <fullName evidence="5">Dihydrodipicolinate synthase family protein</fullName>
    </submittedName>
</protein>
<comment type="caution">
    <text evidence="5">The sequence shown here is derived from an EMBL/GenBank/DDBJ whole genome shotgun (WGS) entry which is preliminary data.</text>
</comment>
<dbReference type="CDD" id="cd00408">
    <property type="entry name" value="DHDPS-like"/>
    <property type="match status" value="1"/>
</dbReference>